<protein>
    <submittedName>
        <fullName evidence="3">Active helicase ring shaped helicase</fullName>
    </submittedName>
</protein>
<proteinExistence type="predicted"/>
<dbReference type="InterPro" id="IPR009270">
    <property type="entry name" value="DUF927"/>
</dbReference>
<feature type="domain" description="DUF927" evidence="2">
    <location>
        <begin position="202"/>
        <end position="494"/>
    </location>
</feature>
<feature type="coiled-coil region" evidence="1">
    <location>
        <begin position="134"/>
        <end position="168"/>
    </location>
</feature>
<dbReference type="EMBL" id="BK015597">
    <property type="protein sequence ID" value="DAE14982.1"/>
    <property type="molecule type" value="Genomic_DNA"/>
</dbReference>
<keyword evidence="3" id="KW-0378">Hydrolase</keyword>
<reference evidence="3" key="1">
    <citation type="journal article" date="2021" name="Proc. Natl. Acad. Sci. U.S.A.">
        <title>A Catalog of Tens of Thousands of Viruses from Human Metagenomes Reveals Hidden Associations with Chronic Diseases.</title>
        <authorList>
            <person name="Tisza M.J."/>
            <person name="Buck C.B."/>
        </authorList>
    </citation>
    <scope>NUCLEOTIDE SEQUENCE</scope>
    <source>
        <strain evidence="3">Ctf8W5</strain>
    </source>
</reference>
<keyword evidence="3" id="KW-0347">Helicase</keyword>
<dbReference type="Pfam" id="PF06048">
    <property type="entry name" value="DUF927"/>
    <property type="match status" value="1"/>
</dbReference>
<organism evidence="3">
    <name type="scientific">Siphoviridae sp. ctf8W5</name>
    <dbReference type="NCBI Taxonomy" id="2825595"/>
    <lineage>
        <taxon>Viruses</taxon>
        <taxon>Duplodnaviria</taxon>
        <taxon>Heunggongvirae</taxon>
        <taxon>Uroviricota</taxon>
        <taxon>Caudoviricetes</taxon>
    </lineage>
</organism>
<evidence type="ECO:0000313" key="3">
    <source>
        <dbReference type="EMBL" id="DAE14982.1"/>
    </source>
</evidence>
<keyword evidence="1" id="KW-0175">Coiled coil</keyword>
<evidence type="ECO:0000256" key="1">
    <source>
        <dbReference type="SAM" id="Coils"/>
    </source>
</evidence>
<dbReference type="GO" id="GO:0004386">
    <property type="term" value="F:helicase activity"/>
    <property type="evidence" value="ECO:0007669"/>
    <property type="project" value="UniProtKB-KW"/>
</dbReference>
<keyword evidence="3" id="KW-0067">ATP-binding</keyword>
<sequence length="788" mass="89682">MMNIDLNKVNELADKIIKMKEIGLNTTALEQMLQQMMAAAMQQPEPEKEPEKEPKYYQVEEKDGVKFITVPKTLRNTFENGDISLVTTEEMFYEDILYYEACMVPGATTRNKVKLLLEKKAKELGGTALAKMFNQSYVAKKKEIKEKREAEEKRLAELYQERKAAEAEEKRKAGNKTKFTDMPEWCTGNKFVGEEWITNNDEGVYKLEACGKTVKRTEACGRPVAINRLLEPIDESGWDGIERVEIVFESERGWKRKVVERETLLNKNKAIALTNDGVDITSDRAGAFTGYMSSMLKESSIRGAIPSRKSSRKMALYKDKKILLPYRDPEFYFEKKSSMPNLVNALQAHGESENMEENRDAWFKEFKAIRAEKNGMFNFLTASSLCAPIIGMLGNIDGFVCNVVGVTECGKSVAESITATIWGSCKNSDGFVIGAKNTSNAFETYADVLNCLPLTIDDYNKLKEKEKEAFKQIIYEIANGIGKGRATKDMGLRAMASYSLNLIVTSEEPIRERAGGGATNRLLTYMADSKCPWTPDRITEMMNFFSTNYGHAGVEYIEILNNLGREKVQGMIKVHRDKLIEAAKGQKKTMKQINAMAVLLTADEIAADMLFEDKIKITTEQAVEMLESEDVVQTEAQAYEKIIDKIFSNKQHFQGLIECDKLTGDLWGKFVREDKYEDSVEVEEEIKTGEKDETGKEIVKKEKRTVRPTTAAMFKFKLQELTAEVGVSYEMFIEYLRREKLLYADENRDTKKVIMKRTDGKAGQIRQRMVKFRLPQQDNVPFCEDDED</sequence>
<evidence type="ECO:0000259" key="2">
    <source>
        <dbReference type="Pfam" id="PF06048"/>
    </source>
</evidence>
<accession>A0A8S5Q6I5</accession>
<keyword evidence="3" id="KW-0547">Nucleotide-binding</keyword>
<name>A0A8S5Q6I5_9CAUD</name>